<feature type="transmembrane region" description="Helical" evidence="2">
    <location>
        <begin position="66"/>
        <end position="92"/>
    </location>
</feature>
<keyword evidence="2" id="KW-1133">Transmembrane helix</keyword>
<evidence type="ECO:0000256" key="1">
    <source>
        <dbReference type="SAM" id="MobiDB-lite"/>
    </source>
</evidence>
<sequence>MSMINHDTDPSAIRYGNASEFGAKVAQVQASGADGVRMPEGLEHKRPDRAWSTRRSGRQDNQLKRFLLVGFLSVFVLAFLYVPMMIVVFFSFNGGK</sequence>
<gene>
    <name evidence="3" type="ORF">JS533_000060</name>
</gene>
<proteinExistence type="predicted"/>
<reference evidence="3 4" key="1">
    <citation type="journal article" date="2021" name="Environ. Microbiol.">
        <title>Genetic insights into the dark matter of the mammalian gut microbiota through targeted genome reconstruction.</title>
        <authorList>
            <person name="Lugli G.A."/>
            <person name="Alessandri G."/>
            <person name="Milani C."/>
            <person name="Viappiani A."/>
            <person name="Fontana F."/>
            <person name="Tarracchini C."/>
            <person name="Mancabelli L."/>
            <person name="Argentini C."/>
            <person name="Ruiz L."/>
            <person name="Margolles A."/>
            <person name="van Sinderen D."/>
            <person name="Turroni F."/>
            <person name="Ventura M."/>
        </authorList>
    </citation>
    <scope>NUCLEOTIDE SEQUENCE [LARGE SCALE GENOMIC DNA]</scope>
    <source>
        <strain evidence="3 4">MA1</strain>
    </source>
</reference>
<feature type="compositionally biased region" description="Basic and acidic residues" evidence="1">
    <location>
        <begin position="40"/>
        <end position="57"/>
    </location>
</feature>
<dbReference type="EMBL" id="JAFEJT020000001">
    <property type="protein sequence ID" value="MCH9274688.1"/>
    <property type="molecule type" value="Genomic_DNA"/>
</dbReference>
<feature type="region of interest" description="Disordered" evidence="1">
    <location>
        <begin position="36"/>
        <end position="57"/>
    </location>
</feature>
<name>A0ABS9VRA0_9BIFI</name>
<comment type="caution">
    <text evidence="3">The sequence shown here is derived from an EMBL/GenBank/DDBJ whole genome shotgun (WGS) entry which is preliminary data.</text>
</comment>
<organism evidence="3 4">
    <name type="scientific">Bifidobacterium amazonense</name>
    <dbReference type="NCBI Taxonomy" id="2809027"/>
    <lineage>
        <taxon>Bacteria</taxon>
        <taxon>Bacillati</taxon>
        <taxon>Actinomycetota</taxon>
        <taxon>Actinomycetes</taxon>
        <taxon>Bifidobacteriales</taxon>
        <taxon>Bifidobacteriaceae</taxon>
        <taxon>Bifidobacterium</taxon>
    </lineage>
</organism>
<keyword evidence="4" id="KW-1185">Reference proteome</keyword>
<accession>A0ABS9VRA0</accession>
<protein>
    <recommendedName>
        <fullName evidence="5">Carbohydrate ABC transporter permease</fullName>
    </recommendedName>
</protein>
<evidence type="ECO:0000256" key="2">
    <source>
        <dbReference type="SAM" id="Phobius"/>
    </source>
</evidence>
<keyword evidence="2" id="KW-0812">Transmembrane</keyword>
<evidence type="ECO:0000313" key="3">
    <source>
        <dbReference type="EMBL" id="MCH9274688.1"/>
    </source>
</evidence>
<dbReference type="Proteomes" id="UP000710815">
    <property type="component" value="Unassembled WGS sequence"/>
</dbReference>
<reference evidence="3 4" key="2">
    <citation type="journal article" date="2021" name="Syst. Appl. Microbiol.">
        <title>Phylogenetic classification of ten novel species belonging to the genus Bifidobacterium comprising B. phasiani sp. nov., B. pongonis sp. nov., B. saguinibicoloris sp. nov., B. colobi sp. nov., B. simiiventris sp. nov., B. santillanense sp. nov., B. miconis sp. nov., B. amazonense sp. nov., B. pluvialisilvae sp. nov., and B. miconisargentati sp. nov.</title>
        <authorList>
            <person name="Lugli G.A."/>
            <person name="Calvete-Torre I."/>
            <person name="Alessandri G."/>
            <person name="Milani C."/>
            <person name="Turroni F."/>
            <person name="Laiolo P."/>
            <person name="Ossiprandi M.C."/>
            <person name="Margolles A."/>
            <person name="Ruiz L."/>
            <person name="Ventura M."/>
        </authorList>
    </citation>
    <scope>NUCLEOTIDE SEQUENCE [LARGE SCALE GENOMIC DNA]</scope>
    <source>
        <strain evidence="3 4">MA1</strain>
    </source>
</reference>
<evidence type="ECO:0008006" key="5">
    <source>
        <dbReference type="Google" id="ProtNLM"/>
    </source>
</evidence>
<evidence type="ECO:0000313" key="4">
    <source>
        <dbReference type="Proteomes" id="UP000710815"/>
    </source>
</evidence>
<keyword evidence="2" id="KW-0472">Membrane</keyword>
<dbReference type="RefSeq" id="WP_241512544.1">
    <property type="nucleotide sequence ID" value="NZ_JAFEJT020000001.1"/>
</dbReference>